<dbReference type="InterPro" id="IPR005652">
    <property type="entry name" value="Photo_RC_H"/>
</dbReference>
<keyword evidence="1" id="KW-1133">Transmembrane helix</keyword>
<feature type="transmembrane region" description="Helical" evidence="1">
    <location>
        <begin position="12"/>
        <end position="30"/>
    </location>
</feature>
<dbReference type="Pfam" id="PF05239">
    <property type="entry name" value="PRC"/>
    <property type="match status" value="1"/>
</dbReference>
<organism evidence="4 5">
    <name type="scientific">Rhodovulum sulfidophilum</name>
    <name type="common">Rhodobacter sulfidophilus</name>
    <dbReference type="NCBI Taxonomy" id="35806"/>
    <lineage>
        <taxon>Bacteria</taxon>
        <taxon>Pseudomonadati</taxon>
        <taxon>Pseudomonadota</taxon>
        <taxon>Alphaproteobacteria</taxon>
        <taxon>Rhodobacterales</taxon>
        <taxon>Paracoccaceae</taxon>
        <taxon>Rhodovulum</taxon>
    </lineage>
</organism>
<dbReference type="Gene3D" id="4.10.540.10">
    <property type="entry name" value="Photosynthetic reaction centre, H subunit, N-terminal domain"/>
    <property type="match status" value="1"/>
</dbReference>
<proteinExistence type="predicted"/>
<dbReference type="NCBIfam" id="TIGR01150">
    <property type="entry name" value="puhA"/>
    <property type="match status" value="1"/>
</dbReference>
<keyword evidence="1" id="KW-0812">Transmembrane</keyword>
<evidence type="ECO:0000313" key="5">
    <source>
        <dbReference type="Proteomes" id="UP000064912"/>
    </source>
</evidence>
<dbReference type="SUPFAM" id="SSF81490">
    <property type="entry name" value="Photosystem II reaction centre subunit H, transmembrane region"/>
    <property type="match status" value="1"/>
</dbReference>
<dbReference type="InterPro" id="IPR027275">
    <property type="entry name" value="PRC-brl_dom"/>
</dbReference>
<dbReference type="PATRIC" id="fig|35806.4.peg.220"/>
<name>A0A0D6AWV4_RHOSU</name>
<dbReference type="Pfam" id="PF03967">
    <property type="entry name" value="PRCH"/>
    <property type="match status" value="1"/>
</dbReference>
<dbReference type="InterPro" id="IPR015810">
    <property type="entry name" value="Photo_RC_H_N"/>
</dbReference>
<evidence type="ECO:0000259" key="3">
    <source>
        <dbReference type="Pfam" id="PF05239"/>
    </source>
</evidence>
<dbReference type="SUPFAM" id="SSF50346">
    <property type="entry name" value="PRC-barrel domain"/>
    <property type="match status" value="1"/>
</dbReference>
<evidence type="ECO:0000313" key="4">
    <source>
        <dbReference type="EMBL" id="BAQ67388.1"/>
    </source>
</evidence>
<protein>
    <submittedName>
        <fullName evidence="4">Reaction center protein H chain</fullName>
    </submittedName>
</protein>
<dbReference type="KEGG" id="rsu:NHU_00217"/>
<feature type="domain" description="PRC-barrel" evidence="3">
    <location>
        <begin position="144"/>
        <end position="199"/>
    </location>
</feature>
<dbReference type="InterPro" id="IPR014747">
    <property type="entry name" value="Bac_photo_RC_H_C"/>
</dbReference>
<dbReference type="InterPro" id="IPR011033">
    <property type="entry name" value="PRC_barrel-like_sf"/>
</dbReference>
<gene>
    <name evidence="4" type="primary">puhA</name>
    <name evidence="4" type="ORF">NHU_00217</name>
</gene>
<accession>A0A0D6AWV4</accession>
<dbReference type="eggNOG" id="COG3861">
    <property type="taxonomic scope" value="Bacteria"/>
</dbReference>
<feature type="domain" description="Photosynthetic reaction centre H subunit N-terminal" evidence="2">
    <location>
        <begin position="4"/>
        <end position="136"/>
    </location>
</feature>
<sequence>MVNAFFGNFDIASLAIWSFWLFFAGLIFYLQRMNMHEGYPLEDEVGNAAPNQGMFPLPAAKTFKLPHGQGEKTVPDMQTDPRNADLALQKVTKSNGYPLEPTGDPMVDGVGPAAWCARKDEPELDGRGHPKIQPLSAMKTFKVSAGRDPRGMPVIAGDGEAVGTIVDMWVDEPEQLVRYLELELDEAHGGGRRLLPMQLAKIGWFKPEVSVHSIYGKHFAAVPTIKSAKQITKLEEDKVCAYYAGGKLYADPAERLEPQF</sequence>
<reference evidence="4 5" key="1">
    <citation type="submission" date="2015-02" db="EMBL/GenBank/DDBJ databases">
        <title>Genome sequene of Rhodovulum sulfidophilum DSM 2351.</title>
        <authorList>
            <person name="Nagao N."/>
        </authorList>
    </citation>
    <scope>NUCLEOTIDE SEQUENCE [LARGE SCALE GENOMIC DNA]</scope>
    <source>
        <strain evidence="4 5">DSM 2351</strain>
    </source>
</reference>
<dbReference type="GO" id="GO:0019684">
    <property type="term" value="P:photosynthesis, light reaction"/>
    <property type="evidence" value="ECO:0007669"/>
    <property type="project" value="InterPro"/>
</dbReference>
<evidence type="ECO:0000256" key="1">
    <source>
        <dbReference type="SAM" id="Phobius"/>
    </source>
</evidence>
<evidence type="ECO:0000259" key="2">
    <source>
        <dbReference type="Pfam" id="PF03967"/>
    </source>
</evidence>
<dbReference type="EMBL" id="AP014800">
    <property type="protein sequence ID" value="BAQ67388.1"/>
    <property type="molecule type" value="Genomic_DNA"/>
</dbReference>
<keyword evidence="1" id="KW-0472">Membrane</keyword>
<dbReference type="InterPro" id="IPR037097">
    <property type="entry name" value="Photo_RC_H_N_sf"/>
</dbReference>
<dbReference type="GO" id="GO:0030077">
    <property type="term" value="C:plasma membrane light-harvesting complex"/>
    <property type="evidence" value="ECO:0007669"/>
    <property type="project" value="InterPro"/>
</dbReference>
<dbReference type="AlphaFoldDB" id="A0A0D6AWV4"/>
<dbReference type="Proteomes" id="UP000064912">
    <property type="component" value="Chromosome"/>
</dbReference>
<dbReference type="Gene3D" id="3.90.50.10">
    <property type="entry name" value="Photosynthetic Reaction Center, subunit H, domain 2"/>
    <property type="match status" value="1"/>
</dbReference>